<sequence length="848" mass="88231">MALEWLTLQRLGSDEGAGAMPPGAAYEEVYTCLKAGLLVRDEDGSNAEKLLAWVFEAGHAKTEPRARLLSFQLLPAVVEHSHPFVLSASLEKLTQLLRSAMSTASPLSCRLLAIQTVEILLVKALGPGAGTALRQQCQQECLPRLAGSLLECCAPITSSSCVAPSAANSLADAHEDTPGLGLSGPVRGSPLPVTIAAFRALAIGAQNAGTSFKSFAGKLEAASYAALDSVWGRDPGLRGAAVACLAGLPSTFTDSGRWTAMLKALLSEAARTLKQVWPEARVPSTLLSGPGGGRKGIDSSFPGTGSGGSVHKPGWAPLPARPGKGGAGALKKYAWAARARIQSSLEAATALLNHGHSPGTSPVLLPSSAILAMCEVLLALTPRGHSNLGTTPAALPPTAHHALQPTLLALGMDLLAAYLAAAKTSALGHLRGIARLVLRLLSGPDTAPVRAQLLALFTQVVLVMGASAAPLLVEPALPEMTRLAYQYLRASTPFVVEERAAASASVFSSPATGERTFGRDATALAGPQTKGKRQAEGMRAPSARDVEEVGTAMFRALESAVLGCGALLSMDRRMSIDKLVGAGLCDLNRGVPRAGAATTYFGAEGMSWLRRSGPLRAAFLNFATRTMLVPRQDGAGSALTPLASRVLNVLVLDRDEDVARAAVLGRTVAESIIHPRAAPLFIPPALLKFDEEEGYTLPSGARSISGEHDPRSLRRQSGPEGEEASIAMTNVVSSLEEGKIAAVWSQQTVAATSLGAATSESQPKSSATVGSGADPLGTTKRASSSESSVASSHHDRKRSRSSTAAKIETPTLNSARSKRDKEKEAEEEEEDLPLIVEDGGPDDSEDDR</sequence>
<dbReference type="GO" id="GO:0005634">
    <property type="term" value="C:nucleus"/>
    <property type="evidence" value="ECO:0007669"/>
    <property type="project" value="TreeGrafter"/>
</dbReference>
<proteinExistence type="predicted"/>
<evidence type="ECO:0000313" key="2">
    <source>
        <dbReference type="EMBL" id="EWM21845.1"/>
    </source>
</evidence>
<dbReference type="PANTHER" id="PTHR34105:SF1">
    <property type="entry name" value="PROLINE-, GLUTAMIC ACID- AND LEUCINE-RICH PROTEIN 1"/>
    <property type="match status" value="1"/>
</dbReference>
<accession>W7T4A7</accession>
<gene>
    <name evidence="2" type="ORF">Naga_100051g24</name>
</gene>
<dbReference type="PANTHER" id="PTHR34105">
    <property type="entry name" value="PROLINE-, GLUTAMIC ACID- AND LEUCINE-RICH PROTEIN 1"/>
    <property type="match status" value="1"/>
</dbReference>
<name>W7T4A7_9STRA</name>
<protein>
    <submittedName>
        <fullName evidence="2">Uncharacterized protein</fullName>
    </submittedName>
</protein>
<dbReference type="Proteomes" id="UP000019335">
    <property type="component" value="Unassembled WGS sequence"/>
</dbReference>
<evidence type="ECO:0000256" key="1">
    <source>
        <dbReference type="SAM" id="MobiDB-lite"/>
    </source>
</evidence>
<feature type="region of interest" description="Disordered" evidence="1">
    <location>
        <begin position="755"/>
        <end position="848"/>
    </location>
</feature>
<feature type="compositionally biased region" description="Polar residues" evidence="1">
    <location>
        <begin position="755"/>
        <end position="769"/>
    </location>
</feature>
<feature type="region of interest" description="Disordered" evidence="1">
    <location>
        <begin position="518"/>
        <end position="542"/>
    </location>
</feature>
<keyword evidence="3" id="KW-1185">Reference proteome</keyword>
<dbReference type="GO" id="GO:0006364">
    <property type="term" value="P:rRNA processing"/>
    <property type="evidence" value="ECO:0007669"/>
    <property type="project" value="TreeGrafter"/>
</dbReference>
<reference evidence="2 3" key="1">
    <citation type="journal article" date="2014" name="Mol. Plant">
        <title>Chromosome Scale Genome Assembly and Transcriptome Profiling of Nannochloropsis gaditana in Nitrogen Depletion.</title>
        <authorList>
            <person name="Corteggiani Carpinelli E."/>
            <person name="Telatin A."/>
            <person name="Vitulo N."/>
            <person name="Forcato C."/>
            <person name="D'Angelo M."/>
            <person name="Schiavon R."/>
            <person name="Vezzi A."/>
            <person name="Giacometti G.M."/>
            <person name="Morosinotto T."/>
            <person name="Valle G."/>
        </authorList>
    </citation>
    <scope>NUCLEOTIDE SEQUENCE [LARGE SCALE GENOMIC DNA]</scope>
    <source>
        <strain evidence="2 3">B-31</strain>
    </source>
</reference>
<comment type="caution">
    <text evidence="2">The sequence shown here is derived from an EMBL/GenBank/DDBJ whole genome shotgun (WGS) entry which is preliminary data.</text>
</comment>
<dbReference type="EMBL" id="AZIL01002355">
    <property type="protein sequence ID" value="EWM21845.1"/>
    <property type="molecule type" value="Genomic_DNA"/>
</dbReference>
<feature type="region of interest" description="Disordered" evidence="1">
    <location>
        <begin position="300"/>
        <end position="321"/>
    </location>
</feature>
<organism evidence="2 3">
    <name type="scientific">Nannochloropsis gaditana</name>
    <dbReference type="NCBI Taxonomy" id="72520"/>
    <lineage>
        <taxon>Eukaryota</taxon>
        <taxon>Sar</taxon>
        <taxon>Stramenopiles</taxon>
        <taxon>Ochrophyta</taxon>
        <taxon>Eustigmatophyceae</taxon>
        <taxon>Eustigmatales</taxon>
        <taxon>Monodopsidaceae</taxon>
        <taxon>Nannochloropsis</taxon>
    </lineage>
</organism>
<evidence type="ECO:0000313" key="3">
    <source>
        <dbReference type="Proteomes" id="UP000019335"/>
    </source>
</evidence>
<dbReference type="AlphaFoldDB" id="W7T4A7"/>
<feature type="compositionally biased region" description="Low complexity" evidence="1">
    <location>
        <begin position="782"/>
        <end position="791"/>
    </location>
</feature>
<feature type="compositionally biased region" description="Acidic residues" evidence="1">
    <location>
        <begin position="839"/>
        <end position="848"/>
    </location>
</feature>
<dbReference type="OrthoDB" id="10308097at2759"/>
<feature type="region of interest" description="Disordered" evidence="1">
    <location>
        <begin position="698"/>
        <end position="723"/>
    </location>
</feature>